<evidence type="ECO:0000313" key="4">
    <source>
        <dbReference type="Proteomes" id="UP000316621"/>
    </source>
</evidence>
<feature type="region of interest" description="Disordered" evidence="1">
    <location>
        <begin position="258"/>
        <end position="316"/>
    </location>
</feature>
<dbReference type="AlphaFoldDB" id="A0A4Y7JVT1"/>
<evidence type="ECO:0000259" key="2">
    <source>
        <dbReference type="Pfam" id="PF14111"/>
    </source>
</evidence>
<feature type="compositionally biased region" description="Basic and acidic residues" evidence="1">
    <location>
        <begin position="275"/>
        <end position="290"/>
    </location>
</feature>
<feature type="region of interest" description="Disordered" evidence="1">
    <location>
        <begin position="195"/>
        <end position="220"/>
    </location>
</feature>
<dbReference type="InterPro" id="IPR025558">
    <property type="entry name" value="DUF4283"/>
</dbReference>
<evidence type="ECO:0000256" key="1">
    <source>
        <dbReference type="SAM" id="MobiDB-lite"/>
    </source>
</evidence>
<dbReference type="STRING" id="3469.A0A4Y7JVT1"/>
<sequence length="316" mass="35095">MGGSMDVNFESHLHGDDNSSSRVGLFGASNNRVSSNLRWSDMLGVGKDEPLHDLIPYAPPGLVGGKKLTVFSDDEVEDDVHRCEKLVVGCFVGKRLPFLMVRNFAKRVWKLKGEMKMTLLGDAVFVFEFDSAEDRAMALEHGCLFISGQPFVVGPWSLMIEQELAELKTIPIWINLRNVRLHLWNSKGLGWVVKNRKRGRNKNSNQQKSSTAGLDGASTSGTANMVEVPIMMNNKFHQLTEEGTGEFMEVVMTTTTKDNHRLTPFGSNDTADGSQVERLDEGQKENDGARTHFLPKSSIQGKNMLNVKAAEKKSPK</sequence>
<evidence type="ECO:0000313" key="3">
    <source>
        <dbReference type="EMBL" id="RZC64160.1"/>
    </source>
</evidence>
<dbReference type="Proteomes" id="UP000316621">
    <property type="component" value="Chromosome 5"/>
</dbReference>
<name>A0A4Y7JVT1_PAPSO</name>
<protein>
    <recommendedName>
        <fullName evidence="2">DUF4283 domain-containing protein</fullName>
    </recommendedName>
</protein>
<dbReference type="Pfam" id="PF14111">
    <property type="entry name" value="DUF4283"/>
    <property type="match status" value="1"/>
</dbReference>
<accession>A0A4Y7JVT1</accession>
<feature type="domain" description="DUF4283" evidence="2">
    <location>
        <begin position="82"/>
        <end position="159"/>
    </location>
</feature>
<proteinExistence type="predicted"/>
<organism evidence="3 4">
    <name type="scientific">Papaver somniferum</name>
    <name type="common">Opium poppy</name>
    <dbReference type="NCBI Taxonomy" id="3469"/>
    <lineage>
        <taxon>Eukaryota</taxon>
        <taxon>Viridiplantae</taxon>
        <taxon>Streptophyta</taxon>
        <taxon>Embryophyta</taxon>
        <taxon>Tracheophyta</taxon>
        <taxon>Spermatophyta</taxon>
        <taxon>Magnoliopsida</taxon>
        <taxon>Ranunculales</taxon>
        <taxon>Papaveraceae</taxon>
        <taxon>Papaveroideae</taxon>
        <taxon>Papaver</taxon>
    </lineage>
</organism>
<reference evidence="3 4" key="1">
    <citation type="journal article" date="2018" name="Science">
        <title>The opium poppy genome and morphinan production.</title>
        <authorList>
            <person name="Guo L."/>
            <person name="Winzer T."/>
            <person name="Yang X."/>
            <person name="Li Y."/>
            <person name="Ning Z."/>
            <person name="He Z."/>
            <person name="Teodor R."/>
            <person name="Lu Y."/>
            <person name="Bowser T.A."/>
            <person name="Graham I.A."/>
            <person name="Ye K."/>
        </authorList>
    </citation>
    <scope>NUCLEOTIDE SEQUENCE [LARGE SCALE GENOMIC DNA]</scope>
    <source>
        <strain evidence="4">cv. HN1</strain>
        <tissue evidence="3">Leaves</tissue>
    </source>
</reference>
<gene>
    <name evidence="3" type="ORF">C5167_025926</name>
</gene>
<dbReference type="Gramene" id="RZC64160">
    <property type="protein sequence ID" value="RZC64160"/>
    <property type="gene ID" value="C5167_025926"/>
</dbReference>
<keyword evidence="4" id="KW-1185">Reference proteome</keyword>
<dbReference type="PANTHER" id="PTHR31286">
    <property type="entry name" value="GLYCINE-RICH CELL WALL STRUCTURAL PROTEIN 1.8-LIKE"/>
    <property type="match status" value="1"/>
</dbReference>
<feature type="compositionally biased region" description="Polar residues" evidence="1">
    <location>
        <begin position="204"/>
        <end position="220"/>
    </location>
</feature>
<feature type="non-terminal residue" evidence="3">
    <location>
        <position position="316"/>
    </location>
</feature>
<dbReference type="EMBL" id="CM010719">
    <property type="protein sequence ID" value="RZC64160.1"/>
    <property type="molecule type" value="Genomic_DNA"/>
</dbReference>
<dbReference type="InterPro" id="IPR040256">
    <property type="entry name" value="At4g02000-like"/>
</dbReference>
<dbReference type="PANTHER" id="PTHR31286:SF165">
    <property type="entry name" value="DUF4283 DOMAIN-CONTAINING PROTEIN"/>
    <property type="match status" value="1"/>
</dbReference>